<proteinExistence type="predicted"/>
<feature type="region of interest" description="Disordered" evidence="3">
    <location>
        <begin position="138"/>
        <end position="195"/>
    </location>
</feature>
<feature type="domain" description="SH3" evidence="4">
    <location>
        <begin position="316"/>
        <end position="377"/>
    </location>
</feature>
<evidence type="ECO:0000256" key="3">
    <source>
        <dbReference type="SAM" id="MobiDB-lite"/>
    </source>
</evidence>
<dbReference type="Gene3D" id="2.30.30.40">
    <property type="entry name" value="SH3 Domains"/>
    <property type="match status" value="1"/>
</dbReference>
<dbReference type="InterPro" id="IPR001452">
    <property type="entry name" value="SH3_domain"/>
</dbReference>
<dbReference type="Proteomes" id="UP000054350">
    <property type="component" value="Unassembled WGS sequence"/>
</dbReference>
<name>A0A0L0S1Z5_ALLM3</name>
<dbReference type="InterPro" id="IPR036028">
    <property type="entry name" value="SH3-like_dom_sf"/>
</dbReference>
<dbReference type="SUPFAM" id="SSF50044">
    <property type="entry name" value="SH3-domain"/>
    <property type="match status" value="1"/>
</dbReference>
<evidence type="ECO:0000259" key="4">
    <source>
        <dbReference type="PROSITE" id="PS50002"/>
    </source>
</evidence>
<evidence type="ECO:0000256" key="1">
    <source>
        <dbReference type="ARBA" id="ARBA00022443"/>
    </source>
</evidence>
<evidence type="ECO:0000256" key="2">
    <source>
        <dbReference type="PROSITE-ProRule" id="PRU00192"/>
    </source>
</evidence>
<dbReference type="AlphaFoldDB" id="A0A0L0S1Z5"/>
<evidence type="ECO:0000313" key="5">
    <source>
        <dbReference type="EMBL" id="KNE56421.1"/>
    </source>
</evidence>
<feature type="compositionally biased region" description="Polar residues" evidence="3">
    <location>
        <begin position="152"/>
        <end position="161"/>
    </location>
</feature>
<feature type="compositionally biased region" description="Low complexity" evidence="3">
    <location>
        <begin position="138"/>
        <end position="151"/>
    </location>
</feature>
<dbReference type="VEuPathDB" id="FungiDB:AMAG_17920"/>
<feature type="region of interest" description="Disordered" evidence="3">
    <location>
        <begin position="84"/>
        <end position="104"/>
    </location>
</feature>
<feature type="compositionally biased region" description="Gly residues" evidence="3">
    <location>
        <begin position="175"/>
        <end position="185"/>
    </location>
</feature>
<reference evidence="6" key="2">
    <citation type="submission" date="2009-11" db="EMBL/GenBank/DDBJ databases">
        <title>The Genome Sequence of Allomyces macrogynus strain ATCC 38327.</title>
        <authorList>
            <consortium name="The Broad Institute Genome Sequencing Platform"/>
            <person name="Russ C."/>
            <person name="Cuomo C."/>
            <person name="Shea T."/>
            <person name="Young S.K."/>
            <person name="Zeng Q."/>
            <person name="Koehrsen M."/>
            <person name="Haas B."/>
            <person name="Borodovsky M."/>
            <person name="Guigo R."/>
            <person name="Alvarado L."/>
            <person name="Berlin A."/>
            <person name="Borenstein D."/>
            <person name="Chen Z."/>
            <person name="Engels R."/>
            <person name="Freedman E."/>
            <person name="Gellesch M."/>
            <person name="Goldberg J."/>
            <person name="Griggs A."/>
            <person name="Gujja S."/>
            <person name="Heiman D."/>
            <person name="Hepburn T."/>
            <person name="Howarth C."/>
            <person name="Jen D."/>
            <person name="Larson L."/>
            <person name="Lewis B."/>
            <person name="Mehta T."/>
            <person name="Park D."/>
            <person name="Pearson M."/>
            <person name="Roberts A."/>
            <person name="Saif S."/>
            <person name="Shenoy N."/>
            <person name="Sisk P."/>
            <person name="Stolte C."/>
            <person name="Sykes S."/>
            <person name="Walk T."/>
            <person name="White J."/>
            <person name="Yandava C."/>
            <person name="Burger G."/>
            <person name="Gray M.W."/>
            <person name="Holland P.W.H."/>
            <person name="King N."/>
            <person name="Lang F.B.F."/>
            <person name="Roger A.J."/>
            <person name="Ruiz-Trillo I."/>
            <person name="Lander E."/>
            <person name="Nusbaum C."/>
        </authorList>
    </citation>
    <scope>NUCLEOTIDE SEQUENCE [LARGE SCALE GENOMIC DNA]</scope>
    <source>
        <strain evidence="6">ATCC 38327</strain>
    </source>
</reference>
<accession>A0A0L0S1Z5</accession>
<organism evidence="5 6">
    <name type="scientific">Allomyces macrogynus (strain ATCC 38327)</name>
    <name type="common">Allomyces javanicus var. macrogynus</name>
    <dbReference type="NCBI Taxonomy" id="578462"/>
    <lineage>
        <taxon>Eukaryota</taxon>
        <taxon>Fungi</taxon>
        <taxon>Fungi incertae sedis</taxon>
        <taxon>Blastocladiomycota</taxon>
        <taxon>Blastocladiomycetes</taxon>
        <taxon>Blastocladiales</taxon>
        <taxon>Blastocladiaceae</taxon>
        <taxon>Allomyces</taxon>
    </lineage>
</organism>
<feature type="region of interest" description="Disordered" evidence="3">
    <location>
        <begin position="226"/>
        <end position="278"/>
    </location>
</feature>
<dbReference type="STRING" id="578462.A0A0L0S1Z5"/>
<dbReference type="OMA" id="SHCIDIT"/>
<gene>
    <name evidence="5" type="ORF">AMAG_17920</name>
</gene>
<dbReference type="SMART" id="SM00326">
    <property type="entry name" value="SH3"/>
    <property type="match status" value="1"/>
</dbReference>
<reference evidence="5 6" key="1">
    <citation type="submission" date="2009-11" db="EMBL/GenBank/DDBJ databases">
        <title>Annotation of Allomyces macrogynus ATCC 38327.</title>
        <authorList>
            <consortium name="The Broad Institute Genome Sequencing Platform"/>
            <person name="Russ C."/>
            <person name="Cuomo C."/>
            <person name="Burger G."/>
            <person name="Gray M.W."/>
            <person name="Holland P.W.H."/>
            <person name="King N."/>
            <person name="Lang F.B.F."/>
            <person name="Roger A.J."/>
            <person name="Ruiz-Trillo I."/>
            <person name="Young S.K."/>
            <person name="Zeng Q."/>
            <person name="Gargeya S."/>
            <person name="Fitzgerald M."/>
            <person name="Haas B."/>
            <person name="Abouelleil A."/>
            <person name="Alvarado L."/>
            <person name="Arachchi H.M."/>
            <person name="Berlin A."/>
            <person name="Chapman S.B."/>
            <person name="Gearin G."/>
            <person name="Goldberg J."/>
            <person name="Griggs A."/>
            <person name="Gujja S."/>
            <person name="Hansen M."/>
            <person name="Heiman D."/>
            <person name="Howarth C."/>
            <person name="Larimer J."/>
            <person name="Lui A."/>
            <person name="MacDonald P.J.P."/>
            <person name="McCowen C."/>
            <person name="Montmayeur A."/>
            <person name="Murphy C."/>
            <person name="Neiman D."/>
            <person name="Pearson M."/>
            <person name="Priest M."/>
            <person name="Roberts A."/>
            <person name="Saif S."/>
            <person name="Shea T."/>
            <person name="Sisk P."/>
            <person name="Stolte C."/>
            <person name="Sykes S."/>
            <person name="Wortman J."/>
            <person name="Nusbaum C."/>
            <person name="Birren B."/>
        </authorList>
    </citation>
    <scope>NUCLEOTIDE SEQUENCE [LARGE SCALE GENOMIC DNA]</scope>
    <source>
        <strain evidence="5 6">ATCC 38327</strain>
    </source>
</reference>
<feature type="compositionally biased region" description="Low complexity" evidence="3">
    <location>
        <begin position="186"/>
        <end position="195"/>
    </location>
</feature>
<dbReference type="Pfam" id="PF00018">
    <property type="entry name" value="SH3_1"/>
    <property type="match status" value="1"/>
</dbReference>
<dbReference type="EMBL" id="GG745330">
    <property type="protein sequence ID" value="KNE56421.1"/>
    <property type="molecule type" value="Genomic_DNA"/>
</dbReference>
<dbReference type="eggNOG" id="ENOG502SVY1">
    <property type="taxonomic scope" value="Eukaryota"/>
</dbReference>
<sequence>MSAPRFAPSLPKPTTRDPESRALLPSRAPATSSLNALATPTAPVAQFVVAPSTMGQPSASPIAGATPSQRVRVFDVVLTPDPARSPSVISSGGRLDEQSFSPQLPAGPRILAAAAPPAQATPGAPTANDQAPAARDLPTAAPAADTTQRTASVSDQPTPVATASGGHETPASRGNGNGNGSGNGPGVASPVPVSNATQAGPSTTIISSVSATVVVLVVVGGLIARQRSQRKSQPDATKVDDAPTSSTQGGLAVPPPLAPMDAVADLPPPPPIAPIPRGRRMSEASLDMDHAALAAAVAAGRDSLVSSHVTELEDNDTNDVVRVYIPYFPELPDELTLAAGDLVQVHERFHDNWALGTRLATGDRGCFPLQCTDPHAATLLALQLGRPSSPIPVIKSSFERTVAARLSRASTVRSVSLQVGSPTPPRPRPTTGFSWSDEQFQDVHGTMRTGVSLATLPRNKVDGDAAFGHCHVPLHKSVRDTLPLLAAAVGTVPTKQMTVWEEVEDDNEDLVHCRPHLTWRKYGLVAGDILVVSDSPVGPPELEPQEPLAAADSKAARMVNFHRVCEGEVAGMGVPSSHGELGRAGAAAGAGESWAQLAR</sequence>
<dbReference type="OrthoDB" id="5340910at2759"/>
<protein>
    <recommendedName>
        <fullName evidence="4">SH3 domain-containing protein</fullName>
    </recommendedName>
</protein>
<keyword evidence="1 2" id="KW-0728">SH3 domain</keyword>
<keyword evidence="6" id="KW-1185">Reference proteome</keyword>
<feature type="region of interest" description="Disordered" evidence="3">
    <location>
        <begin position="1"/>
        <end position="37"/>
    </location>
</feature>
<dbReference type="PROSITE" id="PS50002">
    <property type="entry name" value="SH3"/>
    <property type="match status" value="1"/>
</dbReference>
<feature type="region of interest" description="Disordered" evidence="3">
    <location>
        <begin position="415"/>
        <end position="435"/>
    </location>
</feature>
<evidence type="ECO:0000313" key="6">
    <source>
        <dbReference type="Proteomes" id="UP000054350"/>
    </source>
</evidence>